<organism evidence="1 2">
    <name type="scientific">Pseudoalteromonas ulvae</name>
    <dbReference type="NCBI Taxonomy" id="107327"/>
    <lineage>
        <taxon>Bacteria</taxon>
        <taxon>Pseudomonadati</taxon>
        <taxon>Pseudomonadota</taxon>
        <taxon>Gammaproteobacteria</taxon>
        <taxon>Alteromonadales</taxon>
        <taxon>Pseudoalteromonadaceae</taxon>
        <taxon>Pseudoalteromonas</taxon>
    </lineage>
</organism>
<dbReference type="OrthoDB" id="6272694at2"/>
<dbReference type="EMBL" id="MWPV01000008">
    <property type="protein sequence ID" value="OUL55934.1"/>
    <property type="molecule type" value="Genomic_DNA"/>
</dbReference>
<gene>
    <name evidence="1" type="ORF">B1199_19705</name>
</gene>
<proteinExistence type="predicted"/>
<keyword evidence="2" id="KW-1185">Reference proteome</keyword>
<sequence>MKLSVLLVTGFGLLLSGCESSQDMFRKKQDANEALLASNTNLTESELGIRCEMMSRTGSNKKTKVCRTSEQMKKDKIEADRAIQRLQKSGVTRDN</sequence>
<accession>A0A244CKN6</accession>
<name>A0A244CKN6_PSEDV</name>
<dbReference type="Proteomes" id="UP000194841">
    <property type="component" value="Unassembled WGS sequence"/>
</dbReference>
<protein>
    <recommendedName>
        <fullName evidence="3">Lipoprotein</fullName>
    </recommendedName>
</protein>
<evidence type="ECO:0008006" key="3">
    <source>
        <dbReference type="Google" id="ProtNLM"/>
    </source>
</evidence>
<evidence type="ECO:0000313" key="2">
    <source>
        <dbReference type="Proteomes" id="UP000194841"/>
    </source>
</evidence>
<comment type="caution">
    <text evidence="1">The sequence shown here is derived from an EMBL/GenBank/DDBJ whole genome shotgun (WGS) entry which is preliminary data.</text>
</comment>
<evidence type="ECO:0000313" key="1">
    <source>
        <dbReference type="EMBL" id="OUL55934.1"/>
    </source>
</evidence>
<dbReference type="AlphaFoldDB" id="A0A244CKN6"/>
<dbReference type="PROSITE" id="PS51257">
    <property type="entry name" value="PROKAR_LIPOPROTEIN"/>
    <property type="match status" value="1"/>
</dbReference>
<reference evidence="1 2" key="1">
    <citation type="submission" date="2017-02" db="EMBL/GenBank/DDBJ databases">
        <title>Pseudoalteromonas ulvae TC14 Genome.</title>
        <authorList>
            <person name="Molmeret M."/>
        </authorList>
    </citation>
    <scope>NUCLEOTIDE SEQUENCE [LARGE SCALE GENOMIC DNA]</scope>
    <source>
        <strain evidence="1">TC14</strain>
    </source>
</reference>
<dbReference type="RefSeq" id="WP_086745857.1">
    <property type="nucleotide sequence ID" value="NZ_MWPV01000008.1"/>
</dbReference>